<evidence type="ECO:0000256" key="3">
    <source>
        <dbReference type="ARBA" id="ARBA00023306"/>
    </source>
</evidence>
<protein>
    <recommendedName>
        <fullName evidence="6">Cyclin N-terminal domain-containing protein</fullName>
    </recommendedName>
</protein>
<dbReference type="GO" id="GO:0019901">
    <property type="term" value="F:protein kinase binding"/>
    <property type="evidence" value="ECO:0007669"/>
    <property type="project" value="InterPro"/>
</dbReference>
<evidence type="ECO:0008006" key="6">
    <source>
        <dbReference type="Google" id="ProtNLM"/>
    </source>
</evidence>
<name>A0AAV1RZ18_9ROSI</name>
<dbReference type="SUPFAM" id="SSF47954">
    <property type="entry name" value="Cyclin-like"/>
    <property type="match status" value="1"/>
</dbReference>
<evidence type="ECO:0000256" key="2">
    <source>
        <dbReference type="ARBA" id="ARBA00022618"/>
    </source>
</evidence>
<keyword evidence="3" id="KW-0131">Cell cycle</keyword>
<evidence type="ECO:0000256" key="1">
    <source>
        <dbReference type="ARBA" id="ARBA00007215"/>
    </source>
</evidence>
<accession>A0AAV1RZ18</accession>
<comment type="similarity">
    <text evidence="1">Belongs to the cyclin family. Cyclin U/P subfamily.</text>
</comment>
<evidence type="ECO:0000313" key="4">
    <source>
        <dbReference type="EMBL" id="CAK7340723.1"/>
    </source>
</evidence>
<keyword evidence="2" id="KW-0132">Cell division</keyword>
<evidence type="ECO:0000313" key="5">
    <source>
        <dbReference type="Proteomes" id="UP001314170"/>
    </source>
</evidence>
<dbReference type="Gene3D" id="1.10.472.10">
    <property type="entry name" value="Cyclin-like"/>
    <property type="match status" value="1"/>
</dbReference>
<dbReference type="PANTHER" id="PTHR15615">
    <property type="match status" value="1"/>
</dbReference>
<dbReference type="GO" id="GO:0051301">
    <property type="term" value="P:cell division"/>
    <property type="evidence" value="ECO:0007669"/>
    <property type="project" value="UniProtKB-KW"/>
</dbReference>
<dbReference type="EMBL" id="CAWUPB010001160">
    <property type="protein sequence ID" value="CAK7340723.1"/>
    <property type="molecule type" value="Genomic_DNA"/>
</dbReference>
<gene>
    <name evidence="4" type="ORF">DCAF_LOCUS15809</name>
</gene>
<dbReference type="InterPro" id="IPR013922">
    <property type="entry name" value="Cyclin_PHO80-like"/>
</dbReference>
<sequence>MENLVLNGMVAESETYMALGLLDGGVSGTPRVLLLIASVLEKSVQKNEKLLNASRRKDTVTLFHGSRSPSLSIGEYMERIFKYSRCSSSCFVVAYIYINKFLQRTDAYLTSLNAHRLLISSIMVAAKFLDDVLTKTTLITTTLNLAGVMTTPITPELEG</sequence>
<comment type="caution">
    <text evidence="4">The sequence shown here is derived from an EMBL/GenBank/DDBJ whole genome shotgun (WGS) entry which is preliminary data.</text>
</comment>
<dbReference type="InterPro" id="IPR036915">
    <property type="entry name" value="Cyclin-like_sf"/>
</dbReference>
<organism evidence="4 5">
    <name type="scientific">Dovyalis caffra</name>
    <dbReference type="NCBI Taxonomy" id="77055"/>
    <lineage>
        <taxon>Eukaryota</taxon>
        <taxon>Viridiplantae</taxon>
        <taxon>Streptophyta</taxon>
        <taxon>Embryophyta</taxon>
        <taxon>Tracheophyta</taxon>
        <taxon>Spermatophyta</taxon>
        <taxon>Magnoliopsida</taxon>
        <taxon>eudicotyledons</taxon>
        <taxon>Gunneridae</taxon>
        <taxon>Pentapetalae</taxon>
        <taxon>rosids</taxon>
        <taxon>fabids</taxon>
        <taxon>Malpighiales</taxon>
        <taxon>Salicaceae</taxon>
        <taxon>Flacourtieae</taxon>
        <taxon>Dovyalis</taxon>
    </lineage>
</organism>
<proteinExistence type="inferred from homology"/>
<keyword evidence="5" id="KW-1185">Reference proteome</keyword>
<reference evidence="4 5" key="1">
    <citation type="submission" date="2024-01" db="EMBL/GenBank/DDBJ databases">
        <authorList>
            <person name="Waweru B."/>
        </authorList>
    </citation>
    <scope>NUCLEOTIDE SEQUENCE [LARGE SCALE GENOMIC DNA]</scope>
</reference>
<dbReference type="PANTHER" id="PTHR15615:SF80">
    <property type="entry name" value="CYCLIN"/>
    <property type="match status" value="1"/>
</dbReference>
<dbReference type="AlphaFoldDB" id="A0AAV1RZ18"/>
<dbReference type="Pfam" id="PF08613">
    <property type="entry name" value="Cyclin"/>
    <property type="match status" value="1"/>
</dbReference>
<dbReference type="Proteomes" id="UP001314170">
    <property type="component" value="Unassembled WGS sequence"/>
</dbReference>